<evidence type="ECO:0000313" key="3">
    <source>
        <dbReference type="Proteomes" id="UP000313359"/>
    </source>
</evidence>
<feature type="compositionally biased region" description="Acidic residues" evidence="1">
    <location>
        <begin position="155"/>
        <end position="165"/>
    </location>
</feature>
<feature type="region of interest" description="Disordered" evidence="1">
    <location>
        <begin position="1"/>
        <end position="165"/>
    </location>
</feature>
<dbReference type="EMBL" id="ML122263">
    <property type="protein sequence ID" value="RPD60943.1"/>
    <property type="molecule type" value="Genomic_DNA"/>
</dbReference>
<keyword evidence="3" id="KW-1185">Reference proteome</keyword>
<gene>
    <name evidence="2" type="ORF">L227DRAFT_562987</name>
</gene>
<protein>
    <submittedName>
        <fullName evidence="2">Uncharacterized protein</fullName>
    </submittedName>
</protein>
<feature type="compositionally biased region" description="Low complexity" evidence="1">
    <location>
        <begin position="30"/>
        <end position="67"/>
    </location>
</feature>
<name>A0A5C2SB08_9APHY</name>
<feature type="compositionally biased region" description="Basic and acidic residues" evidence="1">
    <location>
        <begin position="68"/>
        <end position="97"/>
    </location>
</feature>
<evidence type="ECO:0000313" key="2">
    <source>
        <dbReference type="EMBL" id="RPD60943.1"/>
    </source>
</evidence>
<organism evidence="2 3">
    <name type="scientific">Lentinus tigrinus ALCF2SS1-6</name>
    <dbReference type="NCBI Taxonomy" id="1328759"/>
    <lineage>
        <taxon>Eukaryota</taxon>
        <taxon>Fungi</taxon>
        <taxon>Dikarya</taxon>
        <taxon>Basidiomycota</taxon>
        <taxon>Agaricomycotina</taxon>
        <taxon>Agaricomycetes</taxon>
        <taxon>Polyporales</taxon>
        <taxon>Polyporaceae</taxon>
        <taxon>Lentinus</taxon>
    </lineage>
</organism>
<sequence>MAPARKTTHTPSAKVAKITPPNTASKLSKAVKATPAKAKATPKATTAHKAAAAKPAAKATPSTTKKVTSPEDKEDIQPPRKDIEITPRPRHALKNDELPVSQGSPSPKYLYSTLLQTQGGQICHQGPTRPSPTPAAKKSEKHIKDASSTKKTDMADSEEDAASDNVEMVEEVPPIHAKKSACSGERFFNPAPEDIDDEAMVMLRSLGPKAEHRYLDLLKLLGHIMEDINLKCKPEGPSPTTAGSGNYSINTQLLREGIFSEDNCSHICHR</sequence>
<accession>A0A5C2SB08</accession>
<dbReference type="Proteomes" id="UP000313359">
    <property type="component" value="Unassembled WGS sequence"/>
</dbReference>
<reference evidence="2" key="1">
    <citation type="journal article" date="2018" name="Genome Biol. Evol.">
        <title>Genomics and development of Lentinus tigrinus, a white-rot wood-decaying mushroom with dimorphic fruiting bodies.</title>
        <authorList>
            <person name="Wu B."/>
            <person name="Xu Z."/>
            <person name="Knudson A."/>
            <person name="Carlson A."/>
            <person name="Chen N."/>
            <person name="Kovaka S."/>
            <person name="LaButti K."/>
            <person name="Lipzen A."/>
            <person name="Pennachio C."/>
            <person name="Riley R."/>
            <person name="Schakwitz W."/>
            <person name="Umezawa K."/>
            <person name="Ohm R.A."/>
            <person name="Grigoriev I.V."/>
            <person name="Nagy L.G."/>
            <person name="Gibbons J."/>
            <person name="Hibbett D."/>
        </authorList>
    </citation>
    <scope>NUCLEOTIDE SEQUENCE [LARGE SCALE GENOMIC DNA]</scope>
    <source>
        <strain evidence="2">ALCF2SS1-6</strain>
    </source>
</reference>
<feature type="compositionally biased region" description="Basic and acidic residues" evidence="1">
    <location>
        <begin position="142"/>
        <end position="154"/>
    </location>
</feature>
<proteinExistence type="predicted"/>
<dbReference type="AlphaFoldDB" id="A0A5C2SB08"/>
<evidence type="ECO:0000256" key="1">
    <source>
        <dbReference type="SAM" id="MobiDB-lite"/>
    </source>
</evidence>